<dbReference type="Pfam" id="PF23010">
    <property type="entry name" value="RA_3"/>
    <property type="match status" value="1"/>
</dbReference>
<evidence type="ECO:0000256" key="4">
    <source>
        <dbReference type="SAM" id="MobiDB-lite"/>
    </source>
</evidence>
<dbReference type="SMART" id="SM00332">
    <property type="entry name" value="PP2Cc"/>
    <property type="match status" value="1"/>
</dbReference>
<dbReference type="InterPro" id="IPR050216">
    <property type="entry name" value="LRR_domain-containing"/>
</dbReference>
<dbReference type="PANTHER" id="PTHR48051">
    <property type="match status" value="1"/>
</dbReference>
<dbReference type="Pfam" id="PF00560">
    <property type="entry name" value="LRR_1"/>
    <property type="match status" value="2"/>
</dbReference>
<dbReference type="SUPFAM" id="SSF50729">
    <property type="entry name" value="PH domain-like"/>
    <property type="match status" value="1"/>
</dbReference>
<feature type="compositionally biased region" description="Polar residues" evidence="4">
    <location>
        <begin position="15"/>
        <end position="32"/>
    </location>
</feature>
<feature type="domain" description="PPM-type phosphatase" evidence="5">
    <location>
        <begin position="1163"/>
        <end position="1413"/>
    </location>
</feature>
<dbReference type="GO" id="GO:0046872">
    <property type="term" value="F:metal ion binding"/>
    <property type="evidence" value="ECO:0007669"/>
    <property type="project" value="UniProtKB-KW"/>
</dbReference>
<dbReference type="Pfam" id="PF13855">
    <property type="entry name" value="LRR_8"/>
    <property type="match status" value="2"/>
</dbReference>
<dbReference type="SMART" id="SM00364">
    <property type="entry name" value="LRR_BAC"/>
    <property type="match status" value="8"/>
</dbReference>
<dbReference type="InterPro" id="IPR003591">
    <property type="entry name" value="Leu-rich_rpt_typical-subtyp"/>
</dbReference>
<keyword evidence="2" id="KW-0479">Metal-binding</keyword>
<keyword evidence="3" id="KW-0677">Repeat</keyword>
<feature type="compositionally biased region" description="Basic residues" evidence="4">
    <location>
        <begin position="115"/>
        <end position="124"/>
    </location>
</feature>
<dbReference type="InParanoid" id="A0A665WVG8"/>
<evidence type="ECO:0000313" key="7">
    <source>
        <dbReference type="Proteomes" id="UP000472264"/>
    </source>
</evidence>
<dbReference type="CDD" id="cd00143">
    <property type="entry name" value="PP2Cc"/>
    <property type="match status" value="1"/>
</dbReference>
<evidence type="ECO:0000256" key="1">
    <source>
        <dbReference type="ARBA" id="ARBA00022614"/>
    </source>
</evidence>
<dbReference type="Gene3D" id="3.80.10.10">
    <property type="entry name" value="Ribonuclease Inhibitor"/>
    <property type="match status" value="3"/>
</dbReference>
<gene>
    <name evidence="6" type="primary">LOC115041758</name>
</gene>
<feature type="region of interest" description="Disordered" evidence="4">
    <location>
        <begin position="1"/>
        <end position="52"/>
    </location>
</feature>
<accession>A0A665WVG8</accession>
<dbReference type="InterPro" id="IPR001611">
    <property type="entry name" value="Leu-rich_rpt"/>
</dbReference>
<dbReference type="GeneID" id="115041758"/>
<dbReference type="SUPFAM" id="SSF52058">
    <property type="entry name" value="L domain-like"/>
    <property type="match status" value="2"/>
</dbReference>
<dbReference type="OrthoDB" id="1394818at2759"/>
<dbReference type="InterPro" id="IPR055071">
    <property type="entry name" value="RA_PHLPP-like"/>
</dbReference>
<keyword evidence="7" id="KW-1185">Reference proteome</keyword>
<dbReference type="Gene3D" id="3.60.40.10">
    <property type="entry name" value="PPM-type phosphatase domain"/>
    <property type="match status" value="1"/>
</dbReference>
<dbReference type="FunFam" id="3.80.10.10:FF:000027">
    <property type="entry name" value="PH domain and leucine rich repeat protein phosphatase 2"/>
    <property type="match status" value="1"/>
</dbReference>
<feature type="region of interest" description="Disordered" evidence="4">
    <location>
        <begin position="248"/>
        <end position="272"/>
    </location>
</feature>
<dbReference type="SUPFAM" id="SSF81606">
    <property type="entry name" value="PP2C-like"/>
    <property type="match status" value="1"/>
</dbReference>
<evidence type="ECO:0000256" key="2">
    <source>
        <dbReference type="ARBA" id="ARBA00022723"/>
    </source>
</evidence>
<evidence type="ECO:0000259" key="5">
    <source>
        <dbReference type="PROSITE" id="PS51746"/>
    </source>
</evidence>
<feature type="compositionally biased region" description="Low complexity" evidence="4">
    <location>
        <begin position="417"/>
        <end position="436"/>
    </location>
</feature>
<dbReference type="Ensembl" id="ENSENLT00000048759.1">
    <property type="protein sequence ID" value="ENSENLP00000047617.1"/>
    <property type="gene ID" value="ENSENLG00000020109.1"/>
</dbReference>
<reference evidence="6" key="3">
    <citation type="submission" date="2025-09" db="UniProtKB">
        <authorList>
            <consortium name="Ensembl"/>
        </authorList>
    </citation>
    <scope>IDENTIFICATION</scope>
</reference>
<dbReference type="InterPro" id="IPR036457">
    <property type="entry name" value="PPM-type-like_dom_sf"/>
</dbReference>
<dbReference type="Proteomes" id="UP000472264">
    <property type="component" value="Chromosome 4"/>
</dbReference>
<feature type="compositionally biased region" description="Polar residues" evidence="4">
    <location>
        <begin position="383"/>
        <end position="395"/>
    </location>
</feature>
<dbReference type="PROSITE" id="PS51450">
    <property type="entry name" value="LRR"/>
    <property type="match status" value="4"/>
</dbReference>
<feature type="compositionally biased region" description="Basic and acidic residues" evidence="4">
    <location>
        <begin position="251"/>
        <end position="272"/>
    </location>
</feature>
<dbReference type="PROSITE" id="PS51746">
    <property type="entry name" value="PPM_2"/>
    <property type="match status" value="1"/>
</dbReference>
<dbReference type="PRINTS" id="PR00019">
    <property type="entry name" value="LEURICHRPT"/>
</dbReference>
<sequence length="1698" mass="184682">MESGKEKEPGAASALPTSQESSDAGGDSSSVKASGLTPREKRPSIGEDDGGGAEAKLFGKGLAATSLLQIAIRNGIYQNQVANAIGGSAKNINMPANIYSLTSVNSSTSVNSVLSRRRHRHKRNLSLGAPPTSSSLGVSPAESAGPAPSVSQLSTLSLDRKTFLRQKQSKQLQASDKTWVRSDPRRGCVHVHDWLTPFYPRPVLCTADTTAKEVVCKLEGSKAGAVLRISGKTTDLVDLHDNFKEGTGQNDDTKCPSRTVDAKTPKGYENEHTKQYYPYTKLSSNLLDDKTASNSSSEVCLNDIGVDLSLSVADCYGVYSGSDMEGSTCEDFSPGGPRSTDHQGSLSDGLSLGTESSVLSPNCDSATEGPDPFESSSDEVDLISTTDPSSATNKVTRLAPDTETGARDNTDTPELISPPSKCSSSSQSRPLTSQASVQPDLELPWGNRGWLEPFDTSPIPALFVQLHGGAVRRLGDDERPLQILNDYLTNLGFEDACRVQEEGMNPEIGCLIRFYFGKPRSIGGSERVQLSGVFNVRKGKLALPVNRWSKRQVTLSGTCLIVSSVKYAHTGKMHILPLIGGKVEEVRRHSHCLAFSSAGPQGQTYYISYDSYAEHLRWHRMASKISSQRVNSVDLSCCSLEELPAQLFYSQDLTHLNLKNNFMSPHRGVPALTRFCKLRSLSLSNNFLSEFPLALCDITSLTELNLSGNRLLCLPAELGTMHNLHTLLLDSNFLSSLPLELGSLQGLTYLGLSFNSFSCIPLVLEKLRGMERLCLAGNQLPVLDMVGLQWLPAHHIDVRLNRLQLVTVGDPEQLVHIVHLDLRDAGLQELDTRSLCKLELLRCDRNVLSLLKVGGHALKSLYAGHNELKQLEVQPVPENLTVLDLSWNKLTSVPDWVCGSSGLEVLDITHNSVSELPIWLLSSGSLRKLLAGWNQVCHLAERLERSQLEVLDLQHNYLTELPHNLFIKAQSLRYLNVSANKLENLPAASLSEDSFSSLGELYVTNNSLTDKCVPLLMGHGHLRVLHLAYNKLQTFTASKLSQLEQLEELDLSGNRLKAIPTTILSCQRMHTLSAHSNCISTFPEVLQLPEIKCVDLSCNELTEVTLPVTLPPKLQELDLTGNPRLNLDHKSLELLNNIRCFRVDPSPSAPCVSESHGTPAVWSHGYTEASGVKNKLCVAALALDSFCGVREALYGVFDGDRNVEVPYLLQCTMGDVLAEELQRGQRQEDYMTNTFLTMQRRLGTAGQRMGGSAALCHIRHDPVASGEHGGCFTVKAANVGRCQTVLCRDGKAIQLSSTHTVQEEMEYQRVRRHNAIITEDNKVSGVTDSTRIMGYSFLCPSVTPQPHVSTVTLTPQDEFFLLGSRGLWDMLSPSEAVEAVRNVPDALAAAKKLVTLAQSYGCSDSLSAVVVQLNITEDCCCFCEPPPPPSSPGLGAHTSTHHYLAGADGGIPVPLVSSGTVSELSSEFSTSEMSSEVGSTASSEEPPPQAEPLASHLNLQGRIGVRRPACGGGSFQRQFSGALSDNGLDSEDEEPIVGVFSNGSRVEVEADVHCLHRHDRPAPELHSNTQPNTFPAIVSHPERSPHHFSKSPSPIPPSPPSLSRETGTLGRRARANGSVACQGKNQDLIEEVADAPVKKLGGYFNAPAQPDPEDQLIIPPELEEEVRQIIQQQQEQMQTHNQKAHSYQKPADYFITPL</sequence>
<protein>
    <submittedName>
        <fullName evidence="6">PH domain leucine-rich repeat-containing protein phosphatase 1-like</fullName>
    </submittedName>
</protein>
<dbReference type="SMART" id="SM00369">
    <property type="entry name" value="LRR_TYP"/>
    <property type="match status" value="10"/>
</dbReference>
<evidence type="ECO:0000256" key="3">
    <source>
        <dbReference type="ARBA" id="ARBA00022737"/>
    </source>
</evidence>
<dbReference type="OMA" id="EVGTMHN"/>
<dbReference type="InterPro" id="IPR001932">
    <property type="entry name" value="PPM-type_phosphatase-like_dom"/>
</dbReference>
<name>A0A665WVG8_ECHNA</name>
<reference evidence="6" key="2">
    <citation type="submission" date="2025-08" db="UniProtKB">
        <authorList>
            <consortium name="Ensembl"/>
        </authorList>
    </citation>
    <scope>IDENTIFICATION</scope>
</reference>
<feature type="region of interest" description="Disordered" evidence="4">
    <location>
        <begin position="1462"/>
        <end position="1493"/>
    </location>
</feature>
<feature type="compositionally biased region" description="Polar residues" evidence="4">
    <location>
        <begin position="342"/>
        <end position="365"/>
    </location>
</feature>
<dbReference type="RefSeq" id="XP_029355351.1">
    <property type="nucleotide sequence ID" value="XM_029499491.1"/>
</dbReference>
<proteinExistence type="predicted"/>
<feature type="region of interest" description="Disordered" evidence="4">
    <location>
        <begin position="1560"/>
        <end position="1619"/>
    </location>
</feature>
<feature type="region of interest" description="Disordered" evidence="4">
    <location>
        <begin position="111"/>
        <end position="151"/>
    </location>
</feature>
<keyword evidence="1" id="KW-0433">Leucine-rich repeat</keyword>
<evidence type="ECO:0000313" key="6">
    <source>
        <dbReference type="Ensembl" id="ENSENLP00000047617.1"/>
    </source>
</evidence>
<dbReference type="Pfam" id="PF00481">
    <property type="entry name" value="PP2C"/>
    <property type="match status" value="1"/>
</dbReference>
<feature type="region of interest" description="Disordered" evidence="4">
    <location>
        <begin position="326"/>
        <end position="439"/>
    </location>
</feature>
<reference evidence="6" key="1">
    <citation type="submission" date="2021-04" db="EMBL/GenBank/DDBJ databases">
        <authorList>
            <consortium name="Wellcome Sanger Institute Data Sharing"/>
        </authorList>
    </citation>
    <scope>NUCLEOTIDE SEQUENCE [LARGE SCALE GENOMIC DNA]</scope>
</reference>
<dbReference type="PANTHER" id="PTHR48051:SF13">
    <property type="entry name" value="LEUCINE-RICH REPEAT-CONTAINING PROTEIN 30"/>
    <property type="match status" value="1"/>
</dbReference>
<dbReference type="InterPro" id="IPR032675">
    <property type="entry name" value="LRR_dom_sf"/>
</dbReference>
<dbReference type="GO" id="GO:0005737">
    <property type="term" value="C:cytoplasm"/>
    <property type="evidence" value="ECO:0007669"/>
    <property type="project" value="TreeGrafter"/>
</dbReference>
<feature type="compositionally biased region" description="Low complexity" evidence="4">
    <location>
        <begin position="1462"/>
        <end position="1484"/>
    </location>
</feature>
<organism evidence="6 7">
    <name type="scientific">Echeneis naucrates</name>
    <name type="common">Live sharksucker</name>
    <dbReference type="NCBI Taxonomy" id="173247"/>
    <lineage>
        <taxon>Eukaryota</taxon>
        <taxon>Metazoa</taxon>
        <taxon>Chordata</taxon>
        <taxon>Craniata</taxon>
        <taxon>Vertebrata</taxon>
        <taxon>Euteleostomi</taxon>
        <taxon>Actinopterygii</taxon>
        <taxon>Neopterygii</taxon>
        <taxon>Teleostei</taxon>
        <taxon>Neoteleostei</taxon>
        <taxon>Acanthomorphata</taxon>
        <taxon>Carangaria</taxon>
        <taxon>Carangiformes</taxon>
        <taxon>Echeneidae</taxon>
        <taxon>Echeneis</taxon>
    </lineage>
</organism>